<sequence>MSNPLPTTAGNESPLPTADDLAIMLGLREGPSPFVTRAWAHEGERNDDLAIFVGRFSKQPILKNAIFAEFGAKYLPETVNRFVEAKFELPPPPSPPLAVFKIYNSYFEAMFGVLRLHFSYFAKYLRSKRSIALQGKILARVFAERLAEMAPLLYKGTIIDPNHEESLGCVLGVLMLMLDVFADDQEPIPADVNITLLVFLQACKKSQDENVRANGETLSSLLTVGHPNFSSERINFIRMTRGRNKCGLPGCEMTTNLRTCAGCKTICYCSPEHQRTHWSSKTSPPHKTYCYPTMY</sequence>
<evidence type="ECO:0000313" key="1">
    <source>
        <dbReference type="EMBL" id="TFK71900.1"/>
    </source>
</evidence>
<dbReference type="EMBL" id="ML208292">
    <property type="protein sequence ID" value="TFK71900.1"/>
    <property type="molecule type" value="Genomic_DNA"/>
</dbReference>
<reference evidence="1 2" key="1">
    <citation type="journal article" date="2019" name="Nat. Ecol. Evol.">
        <title>Megaphylogeny resolves global patterns of mushroom evolution.</title>
        <authorList>
            <person name="Varga T."/>
            <person name="Krizsan K."/>
            <person name="Foldi C."/>
            <person name="Dima B."/>
            <person name="Sanchez-Garcia M."/>
            <person name="Sanchez-Ramirez S."/>
            <person name="Szollosi G.J."/>
            <person name="Szarkandi J.G."/>
            <person name="Papp V."/>
            <person name="Albert L."/>
            <person name="Andreopoulos W."/>
            <person name="Angelini C."/>
            <person name="Antonin V."/>
            <person name="Barry K.W."/>
            <person name="Bougher N.L."/>
            <person name="Buchanan P."/>
            <person name="Buyck B."/>
            <person name="Bense V."/>
            <person name="Catcheside P."/>
            <person name="Chovatia M."/>
            <person name="Cooper J."/>
            <person name="Damon W."/>
            <person name="Desjardin D."/>
            <person name="Finy P."/>
            <person name="Geml J."/>
            <person name="Haridas S."/>
            <person name="Hughes K."/>
            <person name="Justo A."/>
            <person name="Karasinski D."/>
            <person name="Kautmanova I."/>
            <person name="Kiss B."/>
            <person name="Kocsube S."/>
            <person name="Kotiranta H."/>
            <person name="LaButti K.M."/>
            <person name="Lechner B.E."/>
            <person name="Liimatainen K."/>
            <person name="Lipzen A."/>
            <person name="Lukacs Z."/>
            <person name="Mihaltcheva S."/>
            <person name="Morgado L.N."/>
            <person name="Niskanen T."/>
            <person name="Noordeloos M.E."/>
            <person name="Ohm R.A."/>
            <person name="Ortiz-Santana B."/>
            <person name="Ovrebo C."/>
            <person name="Racz N."/>
            <person name="Riley R."/>
            <person name="Savchenko A."/>
            <person name="Shiryaev A."/>
            <person name="Soop K."/>
            <person name="Spirin V."/>
            <person name="Szebenyi C."/>
            <person name="Tomsovsky M."/>
            <person name="Tulloss R.E."/>
            <person name="Uehling J."/>
            <person name="Grigoriev I.V."/>
            <person name="Vagvolgyi C."/>
            <person name="Papp T."/>
            <person name="Martin F.M."/>
            <person name="Miettinen O."/>
            <person name="Hibbett D.S."/>
            <person name="Nagy L.G."/>
        </authorList>
    </citation>
    <scope>NUCLEOTIDE SEQUENCE [LARGE SCALE GENOMIC DNA]</scope>
    <source>
        <strain evidence="1 2">NL-1719</strain>
    </source>
</reference>
<dbReference type="Proteomes" id="UP000308600">
    <property type="component" value="Unassembled WGS sequence"/>
</dbReference>
<organism evidence="1 2">
    <name type="scientific">Pluteus cervinus</name>
    <dbReference type="NCBI Taxonomy" id="181527"/>
    <lineage>
        <taxon>Eukaryota</taxon>
        <taxon>Fungi</taxon>
        <taxon>Dikarya</taxon>
        <taxon>Basidiomycota</taxon>
        <taxon>Agaricomycotina</taxon>
        <taxon>Agaricomycetes</taxon>
        <taxon>Agaricomycetidae</taxon>
        <taxon>Agaricales</taxon>
        <taxon>Pluteineae</taxon>
        <taxon>Pluteaceae</taxon>
        <taxon>Pluteus</taxon>
    </lineage>
</organism>
<gene>
    <name evidence="1" type="ORF">BDN72DRAFT_837046</name>
</gene>
<accession>A0ACD3B280</accession>
<name>A0ACD3B280_9AGAR</name>
<proteinExistence type="predicted"/>
<keyword evidence="2" id="KW-1185">Reference proteome</keyword>
<protein>
    <submittedName>
        <fullName evidence="1">Uncharacterized protein</fullName>
    </submittedName>
</protein>
<evidence type="ECO:0000313" key="2">
    <source>
        <dbReference type="Proteomes" id="UP000308600"/>
    </source>
</evidence>